<organism evidence="1 2">
    <name type="scientific">Naganishia cerealis</name>
    <dbReference type="NCBI Taxonomy" id="610337"/>
    <lineage>
        <taxon>Eukaryota</taxon>
        <taxon>Fungi</taxon>
        <taxon>Dikarya</taxon>
        <taxon>Basidiomycota</taxon>
        <taxon>Agaricomycotina</taxon>
        <taxon>Tremellomycetes</taxon>
        <taxon>Filobasidiales</taxon>
        <taxon>Filobasidiaceae</taxon>
        <taxon>Naganishia</taxon>
    </lineage>
</organism>
<dbReference type="Proteomes" id="UP001241377">
    <property type="component" value="Unassembled WGS sequence"/>
</dbReference>
<sequence length="1625" mass="182015">MAPTAVPRTTSNPKLVVSLKPIQPIQLWTFDGVLSLLRAGQSQYVLDAVDEFLLLNSAVLKSSSPFAVETKQILNKKQKDFSLREVLYSGASEKNMDDAESLARLLLVDAKEALRIIVQTSNRMPEAHSDTEKVKSKLPDDSVSHKQQQRLQLYVSRILRERRTVLHVVIELLNNKSNPSVSSAVQNLGRDLYLSTNYCSSMISTIGSLIDTIQEKGPSSENDINNIIYSESVATLIVSLKVVVELVTQNGSIDNNLAISWFKLMRSTNFMSILASSIRESESFMVIESISTAISVVLLDLIDTNSVFDASQPNHLEPSKFQEINTIISASSNHNTIIIFYWSIILYKKQIYLEETSSTNSENALTNIFSSEIVPSLHTLQARCEGVYQQISTTAEILRFDNIFAAILSNVLIAAIPLVSMTPEVSKCIQEVLKNAPRGMIQKFFEDPSVQQALIITRAKFPLLLSPYINLAGVSGTFAFNEFNELKSYMSLFKRDEFEMLTEIDDENTELVKLSQTVDIFPPFEQNKKLSLLMGLETKAKVIPAANEDEVLATFLYKFNGWSFLGRVLQNLSKNFDFTDREKVDTIVDIMSMLTKVVGEVSVEDSKHALTSMSAYTDDSDVLEVIFRLFEQSLHSRNIRMIESILNLLTQLVPIFSYRIWPAFSKSALLFDGTREGFATVIFGSIEMVNGDFRLTIALAKLTDALVYDCLTLDNAVPSKVKEAVLKKLVSHLIAVMESYAQCNFRSFQQKMETGVILLDAFRGILASVYGIHHHGKTAKDNVLIATLVPAAETLLSTFTNQAYGSARSFYPIISMIESLSDGLTQYELLDCLSFWYLNWIQCSLSFAQLVISIRTSLRLPVSPFEIAMFQRLPDLVSAYASYECLGNDLLNTLTALANGLNSGTQDAGSRLSMLSHLGREHSKSLRASLISDLENLLDDHAIKISLYDFICAVMGGRQEGLAVLLSGRNVFGDPKGSPETKEDVSLIRVLKKKVEDIRYYPMAVSLHLVDAVTLVFSSWSAVRELENDLKFVNELLQVAQEYALGNETTDSDDAAITRCYRLKLCSKIVQILSSFLFSSNSEACKSAIIKAITSQSFIDNIANVLTIRNYDSLLHSKLRESFENLLPNLKLDDFSSALIKRNRFGPSTVYNFVLLDKLIPRNQQGEQLRQQILDASMNIQYVQAQIALSKAYGAMISSYVQQSSPIDSKVFGLVLQLLKANAAEDVPASTFEDVYYERIQLAFFILYNHFNSGAIKDTDHRYVFEIIKTIMTLFSTGTTNLTHWLTENQKLRLHAPLLRMLFCCLTTIQGNTNLITEHFNLFKSIFELVVARGTNLILILVQNDVYRSKTKTADQTETMDSQLDNLQLILSITKVFMKMKASESLKYEFSSAVESNGTIRSLLNLYSFAHSITVDGEHIFAQLSLMFIQDLMSMDVLARNFVDNGLLLVLIESLISTPIIEGGISIVSAPHYHRIWTNGILPILLVTLQKLGPLVLPAVCYDLKFFRKQIGTCIESWSRDASSIQITTALVSETSQILLLYKILSAFLDTAVSVLPGLDTEENREEFAECLNNLLKHPKFLSSRVAPSSQEELRVWEQDDDGRAMSAFVGELIEEIRDLKDMMA</sequence>
<keyword evidence="2" id="KW-1185">Reference proteome</keyword>
<name>A0ACC2WJW8_9TREE</name>
<gene>
    <name evidence="1" type="ORF">QFC19_000952</name>
</gene>
<protein>
    <submittedName>
        <fullName evidence="1">Uncharacterized protein</fullName>
    </submittedName>
</protein>
<accession>A0ACC2WJW8</accession>
<evidence type="ECO:0000313" key="1">
    <source>
        <dbReference type="EMBL" id="KAJ9112029.1"/>
    </source>
</evidence>
<evidence type="ECO:0000313" key="2">
    <source>
        <dbReference type="Proteomes" id="UP001241377"/>
    </source>
</evidence>
<reference evidence="1" key="1">
    <citation type="submission" date="2023-04" db="EMBL/GenBank/DDBJ databases">
        <title>Draft Genome sequencing of Naganishia species isolated from polar environments using Oxford Nanopore Technology.</title>
        <authorList>
            <person name="Leo P."/>
            <person name="Venkateswaran K."/>
        </authorList>
    </citation>
    <scope>NUCLEOTIDE SEQUENCE</scope>
    <source>
        <strain evidence="1">MNA-CCFEE 5261</strain>
    </source>
</reference>
<comment type="caution">
    <text evidence="1">The sequence shown here is derived from an EMBL/GenBank/DDBJ whole genome shotgun (WGS) entry which is preliminary data.</text>
</comment>
<dbReference type="EMBL" id="JASBWR010000006">
    <property type="protein sequence ID" value="KAJ9112029.1"/>
    <property type="molecule type" value="Genomic_DNA"/>
</dbReference>
<proteinExistence type="predicted"/>